<dbReference type="RefSeq" id="WP_165180671.1">
    <property type="nucleotide sequence ID" value="NZ_JAAKZI010000004.1"/>
</dbReference>
<reference evidence="3 4" key="1">
    <citation type="submission" date="2020-02" db="EMBL/GenBank/DDBJ databases">
        <title>Genome sequence of the type strain DSM 27180 of Arthrobacter silviterrae.</title>
        <authorList>
            <person name="Gao J."/>
            <person name="Sun J."/>
        </authorList>
    </citation>
    <scope>NUCLEOTIDE SEQUENCE [LARGE SCALE GENOMIC DNA]</scope>
    <source>
        <strain evidence="3 4">DSM 27180</strain>
    </source>
</reference>
<feature type="transmembrane region" description="Helical" evidence="2">
    <location>
        <begin position="89"/>
        <end position="113"/>
    </location>
</feature>
<evidence type="ECO:0000256" key="1">
    <source>
        <dbReference type="SAM" id="MobiDB-lite"/>
    </source>
</evidence>
<feature type="region of interest" description="Disordered" evidence="1">
    <location>
        <begin position="1"/>
        <end position="40"/>
    </location>
</feature>
<feature type="compositionally biased region" description="Low complexity" evidence="1">
    <location>
        <begin position="9"/>
        <end position="40"/>
    </location>
</feature>
<accession>A0ABX0D6S5</accession>
<feature type="transmembrane region" description="Helical" evidence="2">
    <location>
        <begin position="48"/>
        <end position="69"/>
    </location>
</feature>
<organism evidence="3 4">
    <name type="scientific">Arthrobacter silviterrae</name>
    <dbReference type="NCBI Taxonomy" id="2026658"/>
    <lineage>
        <taxon>Bacteria</taxon>
        <taxon>Bacillati</taxon>
        <taxon>Actinomycetota</taxon>
        <taxon>Actinomycetes</taxon>
        <taxon>Micrococcales</taxon>
        <taxon>Micrococcaceae</taxon>
        <taxon>Arthrobacter</taxon>
    </lineage>
</organism>
<dbReference type="EMBL" id="JAAKZI010000004">
    <property type="protein sequence ID" value="NGN82572.1"/>
    <property type="molecule type" value="Genomic_DNA"/>
</dbReference>
<dbReference type="Proteomes" id="UP000479226">
    <property type="component" value="Unassembled WGS sequence"/>
</dbReference>
<comment type="caution">
    <text evidence="3">The sequence shown here is derived from an EMBL/GenBank/DDBJ whole genome shotgun (WGS) entry which is preliminary data.</text>
</comment>
<keyword evidence="2" id="KW-0812">Transmembrane</keyword>
<keyword evidence="2" id="KW-0472">Membrane</keyword>
<evidence type="ECO:0000313" key="3">
    <source>
        <dbReference type="EMBL" id="NGN82572.1"/>
    </source>
</evidence>
<sequence length="121" mass="12520">MTSNTPENPYGQPAPQAPYAQPAPYGQQPAPYGQQPYGAPAEDPGKTLGIVGLVLCFVFSLAGLIVSIIAKKKSTAAGFKNTPANVGVILGWIFTILGLIVAVIYIIAIVALLNNPGLVSN</sequence>
<keyword evidence="4" id="KW-1185">Reference proteome</keyword>
<evidence type="ECO:0000313" key="4">
    <source>
        <dbReference type="Proteomes" id="UP000479226"/>
    </source>
</evidence>
<name>A0ABX0D6S5_9MICC</name>
<protein>
    <submittedName>
        <fullName evidence="3">DUF4190 domain-containing protein</fullName>
    </submittedName>
</protein>
<gene>
    <name evidence="3" type="ORF">G6N77_03715</name>
</gene>
<keyword evidence="2" id="KW-1133">Transmembrane helix</keyword>
<evidence type="ECO:0000256" key="2">
    <source>
        <dbReference type="SAM" id="Phobius"/>
    </source>
</evidence>
<proteinExistence type="predicted"/>